<protein>
    <submittedName>
        <fullName evidence="3">XRE family transcriptional regulator</fullName>
    </submittedName>
</protein>
<dbReference type="Proteomes" id="UP001574169">
    <property type="component" value="Unassembled WGS sequence"/>
</dbReference>
<proteinExistence type="inferred from homology"/>
<keyword evidence="4" id="KW-1185">Reference proteome</keyword>
<evidence type="ECO:0000259" key="2">
    <source>
        <dbReference type="PROSITE" id="PS50943"/>
    </source>
</evidence>
<dbReference type="PANTHER" id="PTHR43236:SF1">
    <property type="entry name" value="BLL7220 PROTEIN"/>
    <property type="match status" value="1"/>
</dbReference>
<dbReference type="Gene3D" id="1.10.10.2910">
    <property type="match status" value="1"/>
</dbReference>
<name>A0ABV4T8Y6_9FLAO</name>
<dbReference type="RefSeq" id="WP_373405577.1">
    <property type="nucleotide sequence ID" value="NZ_JBCFQL010000003.1"/>
</dbReference>
<dbReference type="EMBL" id="JBCFQL010000003">
    <property type="protein sequence ID" value="MFA9190572.1"/>
    <property type="molecule type" value="Genomic_DNA"/>
</dbReference>
<dbReference type="InterPro" id="IPR052345">
    <property type="entry name" value="Rad_response_metalloprotease"/>
</dbReference>
<dbReference type="InterPro" id="IPR001387">
    <property type="entry name" value="Cro/C1-type_HTH"/>
</dbReference>
<dbReference type="InterPro" id="IPR010982">
    <property type="entry name" value="Lambda_DNA-bd_dom_sf"/>
</dbReference>
<dbReference type="SMART" id="SM00530">
    <property type="entry name" value="HTH_XRE"/>
    <property type="match status" value="1"/>
</dbReference>
<dbReference type="CDD" id="cd00093">
    <property type="entry name" value="HTH_XRE"/>
    <property type="match status" value="1"/>
</dbReference>
<dbReference type="SUPFAM" id="SSF47413">
    <property type="entry name" value="lambda repressor-like DNA-binding domains"/>
    <property type="match status" value="1"/>
</dbReference>
<comment type="similarity">
    <text evidence="1">Belongs to the short-chain fatty acyl-CoA assimilation regulator (ScfR) family.</text>
</comment>
<dbReference type="PROSITE" id="PS50943">
    <property type="entry name" value="HTH_CROC1"/>
    <property type="match status" value="1"/>
</dbReference>
<dbReference type="Pfam" id="PF06114">
    <property type="entry name" value="Peptidase_M78"/>
    <property type="match status" value="1"/>
</dbReference>
<accession>A0ABV4T8Y6</accession>
<sequence>METIIGQRIKNSRIHKGLSLQEVAEKIGVSKQMINKYEQGKSTPNSEKLIAFSKLFNQKIDYFFRKPEVTIGEINFRKKSKFSIKKVNSLKEEIRIQIENYLFIENICEVNNSFENPLQNNNIQSGHDVKNAVRSIRESWKLGQDAIQDCIELLEDNHIKVIEVDDESGAFDGLATIIDAKYPIIVINKNMPIERKRFTLLHELGHLLLPITDLELKEQEKLCNVFASEILLSEANIRNEFGEIRSRVSFEELKNIQKKYGISISAIVYKLGETKIMTQERVKKFYMSLNFNADLKKTVEESRFESYEHSNRFENLVYRAVSEELISMSKASSLLQISLDKLKQNLMLTIK</sequence>
<dbReference type="Pfam" id="PF01381">
    <property type="entry name" value="HTH_3"/>
    <property type="match status" value="1"/>
</dbReference>
<evidence type="ECO:0000313" key="3">
    <source>
        <dbReference type="EMBL" id="MFA9190572.1"/>
    </source>
</evidence>
<gene>
    <name evidence="3" type="ORF">AAGV28_04245</name>
</gene>
<reference evidence="3 4" key="1">
    <citation type="submission" date="2024-04" db="EMBL/GenBank/DDBJ databases">
        <title>New Clade of Flavobacterium.</title>
        <authorList>
            <person name="Matos L."/>
            <person name="Proenca D.N."/>
            <person name="Fransisco R.M."/>
            <person name="Chung A.P."/>
            <person name="Maccario L."/>
            <person name="Sorensen S.J."/>
            <person name="Morais P.V."/>
        </authorList>
    </citation>
    <scope>NUCLEOTIDE SEQUENCE [LARGE SCALE GENOMIC DNA]</scope>
    <source>
        <strain evidence="3 4">FZUC8N2.13</strain>
    </source>
</reference>
<feature type="domain" description="HTH cro/C1-type" evidence="2">
    <location>
        <begin position="9"/>
        <end position="63"/>
    </location>
</feature>
<dbReference type="Gene3D" id="1.10.260.40">
    <property type="entry name" value="lambda repressor-like DNA-binding domains"/>
    <property type="match status" value="1"/>
</dbReference>
<comment type="caution">
    <text evidence="3">The sequence shown here is derived from an EMBL/GenBank/DDBJ whole genome shotgun (WGS) entry which is preliminary data.</text>
</comment>
<evidence type="ECO:0000313" key="4">
    <source>
        <dbReference type="Proteomes" id="UP001574169"/>
    </source>
</evidence>
<organism evidence="3 4">
    <name type="scientific">Flavobacterium zubiriense</name>
    <dbReference type="NCBI Taxonomy" id="3138075"/>
    <lineage>
        <taxon>Bacteria</taxon>
        <taxon>Pseudomonadati</taxon>
        <taxon>Bacteroidota</taxon>
        <taxon>Flavobacteriia</taxon>
        <taxon>Flavobacteriales</taxon>
        <taxon>Flavobacteriaceae</taxon>
        <taxon>Flavobacterium</taxon>
    </lineage>
</organism>
<dbReference type="PANTHER" id="PTHR43236">
    <property type="entry name" value="ANTITOXIN HIGA1"/>
    <property type="match status" value="1"/>
</dbReference>
<dbReference type="InterPro" id="IPR010359">
    <property type="entry name" value="IrrE_HExxH"/>
</dbReference>
<evidence type="ECO:0000256" key="1">
    <source>
        <dbReference type="ARBA" id="ARBA00007227"/>
    </source>
</evidence>